<dbReference type="InterPro" id="IPR019079">
    <property type="entry name" value="Capsule_synth_CapA"/>
</dbReference>
<evidence type="ECO:0000313" key="4">
    <source>
        <dbReference type="Proteomes" id="UP000001745"/>
    </source>
</evidence>
<dbReference type="STRING" id="441959.B8LT04"/>
<evidence type="ECO:0000256" key="1">
    <source>
        <dbReference type="ARBA" id="ARBA00005662"/>
    </source>
</evidence>
<dbReference type="SMART" id="SM00854">
    <property type="entry name" value="PGA_cap"/>
    <property type="match status" value="1"/>
</dbReference>
<dbReference type="RefSeq" id="XP_002340387.1">
    <property type="nucleotide sequence ID" value="XM_002340346.1"/>
</dbReference>
<dbReference type="InterPro" id="IPR052169">
    <property type="entry name" value="CW_Biosynth-Accessory"/>
</dbReference>
<dbReference type="GeneID" id="8103960"/>
<dbReference type="AlphaFoldDB" id="B8LT04"/>
<keyword evidence="4" id="KW-1185">Reference proteome</keyword>
<evidence type="ECO:0000259" key="2">
    <source>
        <dbReference type="SMART" id="SM00854"/>
    </source>
</evidence>
<accession>B8LT04</accession>
<dbReference type="SUPFAM" id="SSF56300">
    <property type="entry name" value="Metallo-dependent phosphatases"/>
    <property type="match status" value="1"/>
</dbReference>
<name>B8LT04_TALSN</name>
<gene>
    <name evidence="3" type="ORF">TSTA_064660</name>
</gene>
<dbReference type="HOGENOM" id="CLU_038823_3_0_1"/>
<protein>
    <submittedName>
        <fullName evidence="3">Polyglutamate biosynthesis protein, putative</fullName>
    </submittedName>
</protein>
<evidence type="ECO:0000313" key="3">
    <source>
        <dbReference type="EMBL" id="EED23000.1"/>
    </source>
</evidence>
<dbReference type="OMA" id="CGDVMTG"/>
<dbReference type="OrthoDB" id="189619at2759"/>
<dbReference type="Pfam" id="PF09587">
    <property type="entry name" value="PGA_cap"/>
    <property type="match status" value="1"/>
</dbReference>
<dbReference type="EMBL" id="EQ962652">
    <property type="protein sequence ID" value="EED23000.1"/>
    <property type="molecule type" value="Genomic_DNA"/>
</dbReference>
<organism evidence="3 4">
    <name type="scientific">Talaromyces stipitatus (strain ATCC 10500 / CBS 375.48 / QM 6759 / NRRL 1006)</name>
    <name type="common">Penicillium stipitatum</name>
    <dbReference type="NCBI Taxonomy" id="441959"/>
    <lineage>
        <taxon>Eukaryota</taxon>
        <taxon>Fungi</taxon>
        <taxon>Dikarya</taxon>
        <taxon>Ascomycota</taxon>
        <taxon>Pezizomycotina</taxon>
        <taxon>Eurotiomycetes</taxon>
        <taxon>Eurotiomycetidae</taxon>
        <taxon>Eurotiales</taxon>
        <taxon>Trichocomaceae</taxon>
        <taxon>Talaromyces</taxon>
        <taxon>Talaromyces sect. Talaromyces</taxon>
    </lineage>
</organism>
<reference evidence="4" key="1">
    <citation type="journal article" date="2015" name="Genome Announc.">
        <title>Genome sequence of the AIDS-associated pathogen Penicillium marneffei (ATCC18224) and its near taxonomic relative Talaromyces stipitatus (ATCC10500).</title>
        <authorList>
            <person name="Nierman W.C."/>
            <person name="Fedorova-Abrams N.D."/>
            <person name="Andrianopoulos A."/>
        </authorList>
    </citation>
    <scope>NUCLEOTIDE SEQUENCE [LARGE SCALE GENOMIC DNA]</scope>
    <source>
        <strain evidence="4">ATCC 10500 / CBS 375.48 / QM 6759 / NRRL 1006</strain>
    </source>
</reference>
<proteinExistence type="inferred from homology"/>
<dbReference type="InterPro" id="IPR029052">
    <property type="entry name" value="Metallo-depent_PP-like"/>
</dbReference>
<sequence length="409" mass="46209">MAKEYALNFTGDVMLGRLIDQLYLTHVSNPEDQKHIRVFQARHASRLGFGKYTVSSPWGTVLPLLADEGDLNLINLETSITTHPTPWPDKTFNYRMHPANAVPILAAAKIDFACLANNHTLDFVWTLKHSSSPEQQHRIAIAGAGESTQEAVSPAILELPRSKSQHGVKHGGRPGALSSKDLEERKGKHLIHVYAATDHPRAWSDVPTFHFVDYSEKSREHLRRITSRYSTPVSGSEEASLKILSVHWGPNYRWHPAREIRSMAHFLIFECGIDIIHGHSSHHVQGIECPAPGKLIIYGCGDFVDDYALNKEFRNDLGALYRVIVKEEMGAKKVKPVRLEIFPTKITHFQAYLLRHKGDKDHDWVVDTITRLTNELMRSECDCGYAHDTKKNIFRPSLGDRGQLIIDLV</sequence>
<dbReference type="PANTHER" id="PTHR33393">
    <property type="entry name" value="POLYGLUTAMINE SYNTHESIS ACCESSORY PROTEIN RV0574C-RELATED"/>
    <property type="match status" value="1"/>
</dbReference>
<comment type="similarity">
    <text evidence="1">Belongs to the CapA family.</text>
</comment>
<feature type="domain" description="Capsule synthesis protein CapA" evidence="2">
    <location>
        <begin position="6"/>
        <end position="307"/>
    </location>
</feature>
<dbReference type="Proteomes" id="UP000001745">
    <property type="component" value="Unassembled WGS sequence"/>
</dbReference>
<dbReference type="CDD" id="cd07381">
    <property type="entry name" value="MPP_CapA"/>
    <property type="match status" value="1"/>
</dbReference>
<dbReference type="InParanoid" id="B8LT04"/>
<dbReference type="VEuPathDB" id="FungiDB:TSTA_064660"/>
<dbReference type="PhylomeDB" id="B8LT04"/>
<dbReference type="eggNOG" id="ENOG502S32D">
    <property type="taxonomic scope" value="Eukaryota"/>
</dbReference>
<dbReference type="PANTHER" id="PTHR33393:SF11">
    <property type="entry name" value="POLYGLUTAMINE SYNTHESIS ACCESSORY PROTEIN RV0574C-RELATED"/>
    <property type="match status" value="1"/>
</dbReference>